<gene>
    <name evidence="2" type="ORF">HY912_04700</name>
</gene>
<dbReference type="Proteomes" id="UP000807825">
    <property type="component" value="Unassembled WGS sequence"/>
</dbReference>
<name>A0A9D6YZG2_9BACT</name>
<comment type="caution">
    <text evidence="2">The sequence shown here is derived from an EMBL/GenBank/DDBJ whole genome shotgun (WGS) entry which is preliminary data.</text>
</comment>
<evidence type="ECO:0000313" key="2">
    <source>
        <dbReference type="EMBL" id="MBI5248773.1"/>
    </source>
</evidence>
<evidence type="ECO:0000256" key="1">
    <source>
        <dbReference type="SAM" id="SignalP"/>
    </source>
</evidence>
<dbReference type="EMBL" id="JACRDE010000136">
    <property type="protein sequence ID" value="MBI5248773.1"/>
    <property type="molecule type" value="Genomic_DNA"/>
</dbReference>
<reference evidence="2" key="1">
    <citation type="submission" date="2020-07" db="EMBL/GenBank/DDBJ databases">
        <title>Huge and variable diversity of episymbiotic CPR bacteria and DPANN archaea in groundwater ecosystems.</title>
        <authorList>
            <person name="He C.Y."/>
            <person name="Keren R."/>
            <person name="Whittaker M."/>
            <person name="Farag I.F."/>
            <person name="Doudna J."/>
            <person name="Cate J.H.D."/>
            <person name="Banfield J.F."/>
        </authorList>
    </citation>
    <scope>NUCLEOTIDE SEQUENCE</scope>
    <source>
        <strain evidence="2">NC_groundwater_1664_Pr3_B-0.1um_52_9</strain>
    </source>
</reference>
<feature type="signal peptide" evidence="1">
    <location>
        <begin position="1"/>
        <end position="21"/>
    </location>
</feature>
<feature type="chain" id="PRO_5039440064" evidence="1">
    <location>
        <begin position="22"/>
        <end position="396"/>
    </location>
</feature>
<keyword evidence="1" id="KW-0732">Signal</keyword>
<accession>A0A9D6YZG2</accession>
<sequence>MNKLIGLLFAAILLAALPLEDAVGRGFGGFRGGGFGGGGFGGSRGGDFGGGGFRDRDLGGGGWAGARGDSGGFRGEDFRRNFAGDTGGFRSERMDAFRGGEGRRLDEGGDRLRTLPDRDFSGVSRTRLDSFLGLPTDAGVSHVAGFSGARVTAGRVEGPRGGSAGFVSGTHIHYVPPEMRSAQAWNVRHNFNRHHIFNPDWWRHHPGAWVAAGVAASAWAAASWSGVADWVGCDATPEDYDYGSTVLYQGDNVYMEGQPEGSATEYYDQASSLANSGAASQDDQSQWMPLGVFGMVQGDQTDPTMIFQLAVNKQGIIRGNFFSTVTQTTLPVKGAVNKKTQRAAWTIGDNKDTVFDTGLYNLTKDEAPALVHFGKDSTQQWLMVRLKSKADVQKDS</sequence>
<dbReference type="AlphaFoldDB" id="A0A9D6YZG2"/>
<protein>
    <submittedName>
        <fullName evidence="2">Uncharacterized protein</fullName>
    </submittedName>
</protein>
<proteinExistence type="predicted"/>
<organism evidence="2 3">
    <name type="scientific">Desulfomonile tiedjei</name>
    <dbReference type="NCBI Taxonomy" id="2358"/>
    <lineage>
        <taxon>Bacteria</taxon>
        <taxon>Pseudomonadati</taxon>
        <taxon>Thermodesulfobacteriota</taxon>
        <taxon>Desulfomonilia</taxon>
        <taxon>Desulfomonilales</taxon>
        <taxon>Desulfomonilaceae</taxon>
        <taxon>Desulfomonile</taxon>
    </lineage>
</organism>
<evidence type="ECO:0000313" key="3">
    <source>
        <dbReference type="Proteomes" id="UP000807825"/>
    </source>
</evidence>